<dbReference type="EMBL" id="RBNI01000416">
    <property type="protein sequence ID" value="RUP51833.1"/>
    <property type="molecule type" value="Genomic_DNA"/>
</dbReference>
<proteinExistence type="predicted"/>
<evidence type="ECO:0000313" key="2">
    <source>
        <dbReference type="Proteomes" id="UP000268093"/>
    </source>
</evidence>
<dbReference type="Proteomes" id="UP000268093">
    <property type="component" value="Unassembled WGS sequence"/>
</dbReference>
<dbReference type="OrthoDB" id="10532773at2759"/>
<name>A0A433DLV0_9FUNG</name>
<accession>A0A433DLV0</accession>
<keyword evidence="2" id="KW-1185">Reference proteome</keyword>
<sequence length="220" mass="24801">MQLRPRPTAPYPGHNPIELSRKRPKSPSEYDQPATRRPRKRYASENIAYELAALSLRSTSAGVVAVLPESTMEDADSAVSNIELRQPSSRHTVIVNSLDASDDDASDEEGGIHPDHALPMEKRPGCKPRIPNHILRSPYPLNPVRALVLYHPPVWQTSSAETNDKEENDDEEEFESPRMPVIEKMYRPNSVDIEDGDVMEIELDDVVEDGFMDEDEDMDL</sequence>
<gene>
    <name evidence="1" type="ORF">BC936DRAFT_145390</name>
</gene>
<evidence type="ECO:0000313" key="1">
    <source>
        <dbReference type="EMBL" id="RUP51833.1"/>
    </source>
</evidence>
<reference evidence="1 2" key="1">
    <citation type="journal article" date="2018" name="New Phytol.">
        <title>Phylogenomics of Endogonaceae and evolution of mycorrhizas within Mucoromycota.</title>
        <authorList>
            <person name="Chang Y."/>
            <person name="Desiro A."/>
            <person name="Na H."/>
            <person name="Sandor L."/>
            <person name="Lipzen A."/>
            <person name="Clum A."/>
            <person name="Barry K."/>
            <person name="Grigoriev I.V."/>
            <person name="Martin F.M."/>
            <person name="Stajich J.E."/>
            <person name="Smith M.E."/>
            <person name="Bonito G."/>
            <person name="Spatafora J.W."/>
        </authorList>
    </citation>
    <scope>NUCLEOTIDE SEQUENCE [LARGE SCALE GENOMIC DNA]</scope>
    <source>
        <strain evidence="1 2">GMNB39</strain>
    </source>
</reference>
<organism evidence="1 2">
    <name type="scientific">Jimgerdemannia flammicorona</name>
    <dbReference type="NCBI Taxonomy" id="994334"/>
    <lineage>
        <taxon>Eukaryota</taxon>
        <taxon>Fungi</taxon>
        <taxon>Fungi incertae sedis</taxon>
        <taxon>Mucoromycota</taxon>
        <taxon>Mucoromycotina</taxon>
        <taxon>Endogonomycetes</taxon>
        <taxon>Endogonales</taxon>
        <taxon>Endogonaceae</taxon>
        <taxon>Jimgerdemannia</taxon>
    </lineage>
</organism>
<protein>
    <submittedName>
        <fullName evidence="1">Uncharacterized protein</fullName>
    </submittedName>
</protein>
<comment type="caution">
    <text evidence="1">The sequence shown here is derived from an EMBL/GenBank/DDBJ whole genome shotgun (WGS) entry which is preliminary data.</text>
</comment>